<keyword evidence="2" id="KW-0472">Membrane</keyword>
<comment type="caution">
    <text evidence="3">The sequence shown here is derived from an EMBL/GenBank/DDBJ whole genome shotgun (WGS) entry which is preliminary data.</text>
</comment>
<evidence type="ECO:0000313" key="3">
    <source>
        <dbReference type="EMBL" id="MCW8085029.1"/>
    </source>
</evidence>
<accession>A0ABT3NTZ6</accession>
<feature type="transmembrane region" description="Helical" evidence="2">
    <location>
        <begin position="44"/>
        <end position="65"/>
    </location>
</feature>
<feature type="region of interest" description="Disordered" evidence="1">
    <location>
        <begin position="117"/>
        <end position="137"/>
    </location>
</feature>
<keyword evidence="4" id="KW-1185">Reference proteome</keyword>
<name>A0ABT3NTZ6_9PROT</name>
<protein>
    <submittedName>
        <fullName evidence="3">Uncharacterized protein</fullName>
    </submittedName>
</protein>
<evidence type="ECO:0000313" key="4">
    <source>
        <dbReference type="Proteomes" id="UP001526430"/>
    </source>
</evidence>
<dbReference type="RefSeq" id="WP_301588876.1">
    <property type="nucleotide sequence ID" value="NZ_JAPFQI010000002.1"/>
</dbReference>
<keyword evidence="2" id="KW-0812">Transmembrane</keyword>
<evidence type="ECO:0000256" key="2">
    <source>
        <dbReference type="SAM" id="Phobius"/>
    </source>
</evidence>
<dbReference type="Proteomes" id="UP001526430">
    <property type="component" value="Unassembled WGS sequence"/>
</dbReference>
<dbReference type="EMBL" id="JAPFQI010000002">
    <property type="protein sequence ID" value="MCW8085029.1"/>
    <property type="molecule type" value="Genomic_DNA"/>
</dbReference>
<proteinExistence type="predicted"/>
<evidence type="ECO:0000256" key="1">
    <source>
        <dbReference type="SAM" id="MobiDB-lite"/>
    </source>
</evidence>
<keyword evidence="2" id="KW-1133">Transmembrane helix</keyword>
<gene>
    <name evidence="3" type="ORF">OF850_05270</name>
</gene>
<feature type="region of interest" description="Disordered" evidence="1">
    <location>
        <begin position="1"/>
        <end position="24"/>
    </location>
</feature>
<reference evidence="3 4" key="1">
    <citation type="submission" date="2022-10" db="EMBL/GenBank/DDBJ databases">
        <title>Roseococcus glaciei nov., sp. nov., isolated from glacier.</title>
        <authorList>
            <person name="Liu Q."/>
            <person name="Xin Y.-H."/>
        </authorList>
    </citation>
    <scope>NUCLEOTIDE SEQUENCE [LARGE SCALE GENOMIC DNA]</scope>
    <source>
        <strain evidence="3 4">MDT2-1-1</strain>
    </source>
</reference>
<organism evidence="3 4">
    <name type="scientific">Sabulicella glaciei</name>
    <dbReference type="NCBI Taxonomy" id="2984948"/>
    <lineage>
        <taxon>Bacteria</taxon>
        <taxon>Pseudomonadati</taxon>
        <taxon>Pseudomonadota</taxon>
        <taxon>Alphaproteobacteria</taxon>
        <taxon>Acetobacterales</taxon>
        <taxon>Acetobacteraceae</taxon>
        <taxon>Sabulicella</taxon>
    </lineage>
</organism>
<sequence length="137" mass="14696">MSTHNAFQTPDARRDERGDSWMAGHGNARRHRLATGAAGPHRKLAIAFASALVLMSGLAIAAPALEYGPEAEARFLGRCTGNCAPAALCRDLMERLQESLGYEVFLQLVDGGPEGFGRVPEERMASAAAESRPDVHH</sequence>